<sequence>MRRGETLRPQHDTVCAKLVRGKGDGCNCTHPPDAFLVMSFVPRWRHVKPSELDVVNRTGRGPESFNQELKDVGERAKHQTSCTPPPIGTRNFRGVTAALSASWEGIGYLMEEERVDGEGRGRGMGHRNSHSLTERKTTAEAAASHPYLVRMWYLWGRLDWCIFVALVL</sequence>
<dbReference type="AlphaFoldDB" id="A0A4C1X1H8"/>
<proteinExistence type="predicted"/>
<reference evidence="2 3" key="1">
    <citation type="journal article" date="2019" name="Commun. Biol.">
        <title>The bagworm genome reveals a unique fibroin gene that provides high tensile strength.</title>
        <authorList>
            <person name="Kono N."/>
            <person name="Nakamura H."/>
            <person name="Ohtoshi R."/>
            <person name="Tomita M."/>
            <person name="Numata K."/>
            <person name="Arakawa K."/>
        </authorList>
    </citation>
    <scope>NUCLEOTIDE SEQUENCE [LARGE SCALE GENOMIC DNA]</scope>
</reference>
<evidence type="ECO:0000313" key="3">
    <source>
        <dbReference type="Proteomes" id="UP000299102"/>
    </source>
</evidence>
<evidence type="ECO:0000313" key="2">
    <source>
        <dbReference type="EMBL" id="GBP56219.1"/>
    </source>
</evidence>
<gene>
    <name evidence="2" type="ORF">EVAR_41406_1</name>
</gene>
<comment type="caution">
    <text evidence="2">The sequence shown here is derived from an EMBL/GenBank/DDBJ whole genome shotgun (WGS) entry which is preliminary data.</text>
</comment>
<evidence type="ECO:0000256" key="1">
    <source>
        <dbReference type="SAM" id="MobiDB-lite"/>
    </source>
</evidence>
<name>A0A4C1X1H8_EUMVA</name>
<dbReference type="Proteomes" id="UP000299102">
    <property type="component" value="Unassembled WGS sequence"/>
</dbReference>
<accession>A0A4C1X1H8</accession>
<dbReference type="EMBL" id="BGZK01000687">
    <property type="protein sequence ID" value="GBP56219.1"/>
    <property type="molecule type" value="Genomic_DNA"/>
</dbReference>
<protein>
    <submittedName>
        <fullName evidence="2">Uncharacterized protein</fullName>
    </submittedName>
</protein>
<keyword evidence="3" id="KW-1185">Reference proteome</keyword>
<feature type="region of interest" description="Disordered" evidence="1">
    <location>
        <begin position="117"/>
        <end position="137"/>
    </location>
</feature>
<organism evidence="2 3">
    <name type="scientific">Eumeta variegata</name>
    <name type="common">Bagworm moth</name>
    <name type="synonym">Eumeta japonica</name>
    <dbReference type="NCBI Taxonomy" id="151549"/>
    <lineage>
        <taxon>Eukaryota</taxon>
        <taxon>Metazoa</taxon>
        <taxon>Ecdysozoa</taxon>
        <taxon>Arthropoda</taxon>
        <taxon>Hexapoda</taxon>
        <taxon>Insecta</taxon>
        <taxon>Pterygota</taxon>
        <taxon>Neoptera</taxon>
        <taxon>Endopterygota</taxon>
        <taxon>Lepidoptera</taxon>
        <taxon>Glossata</taxon>
        <taxon>Ditrysia</taxon>
        <taxon>Tineoidea</taxon>
        <taxon>Psychidae</taxon>
        <taxon>Oiketicinae</taxon>
        <taxon>Eumeta</taxon>
    </lineage>
</organism>